<feature type="transmembrane region" description="Helical" evidence="8">
    <location>
        <begin position="111"/>
        <end position="129"/>
    </location>
</feature>
<proteinExistence type="predicted"/>
<dbReference type="Pfam" id="PF13231">
    <property type="entry name" value="PMT_2"/>
    <property type="match status" value="1"/>
</dbReference>
<dbReference type="Proteomes" id="UP000346198">
    <property type="component" value="Unassembled WGS sequence"/>
</dbReference>
<feature type="transmembrane region" description="Helical" evidence="8">
    <location>
        <begin position="203"/>
        <end position="223"/>
    </location>
</feature>
<keyword evidence="11" id="KW-1185">Reference proteome</keyword>
<evidence type="ECO:0000256" key="5">
    <source>
        <dbReference type="ARBA" id="ARBA00022692"/>
    </source>
</evidence>
<keyword evidence="2" id="KW-1003">Cell membrane</keyword>
<dbReference type="GO" id="GO:0005886">
    <property type="term" value="C:plasma membrane"/>
    <property type="evidence" value="ECO:0007669"/>
    <property type="project" value="UniProtKB-SubCell"/>
</dbReference>
<evidence type="ECO:0000256" key="6">
    <source>
        <dbReference type="ARBA" id="ARBA00022989"/>
    </source>
</evidence>
<accession>A0A6C2UDJ0</accession>
<sequence>MRLTNRFVFFILIASYFLFQALFLTSVTKVWMDESWYANVSYNFVQGNGLVDTVAQDSTPWVTFFYPFIMGLFFKVFGTTVWMGRFVSVLAGSIALAGFFQIQRLWKIKPLIILVTGILFIISNVYYVVFRTIRPEAWCVAFAIWGFFFLARGAQKNRSTDFMLSALLTSFGVMCHLNGVLYALLYGLFVFGYSYRNKKVGFAVGYAGIGVMCGLAWLAYYTILCKSNLMDFLTGTASARTIAGEDSMLNAVWHAFETFAFNYSLGLKRVFIFVFEIGVLVAGLSFWKRDRRLFFTALNGLLFFLIALVFFQPFATRHFGEVLFFVLLTVSLLLQQVDLPKLILAGVCLMVTLYGLNNLAGTAYLVFRDCRNTSFYKITAELEQQIPAGAKVISLMPFWFGLMDTDFYSESTRWSQKGYESLNAFLLCGEPDYVILSPYLLEGKTGTSGRKELTSSASKLRAFYEQTRDFSKKNGSIVSVVETKGYDRIEIWKINACIDTSQQP</sequence>
<dbReference type="GO" id="GO:0009103">
    <property type="term" value="P:lipopolysaccharide biosynthetic process"/>
    <property type="evidence" value="ECO:0007669"/>
    <property type="project" value="UniProtKB-ARBA"/>
</dbReference>
<dbReference type="PANTHER" id="PTHR33908:SF11">
    <property type="entry name" value="MEMBRANE PROTEIN"/>
    <property type="match status" value="1"/>
</dbReference>
<feature type="transmembrane region" description="Helical" evidence="8">
    <location>
        <begin position="68"/>
        <end position="99"/>
    </location>
</feature>
<evidence type="ECO:0000256" key="1">
    <source>
        <dbReference type="ARBA" id="ARBA00004651"/>
    </source>
</evidence>
<name>A0A6C2UDJ0_9BACT</name>
<keyword evidence="5 8" id="KW-0812">Transmembrane</keyword>
<dbReference type="InterPro" id="IPR050297">
    <property type="entry name" value="LipidA_mod_glycosyltrf_83"/>
</dbReference>
<feature type="transmembrane region" description="Helical" evidence="8">
    <location>
        <begin position="293"/>
        <end position="311"/>
    </location>
</feature>
<keyword evidence="4" id="KW-0808">Transferase</keyword>
<organism evidence="10 11">
    <name type="scientific">Pontiella sulfatireligans</name>
    <dbReference type="NCBI Taxonomy" id="2750658"/>
    <lineage>
        <taxon>Bacteria</taxon>
        <taxon>Pseudomonadati</taxon>
        <taxon>Kiritimatiellota</taxon>
        <taxon>Kiritimatiellia</taxon>
        <taxon>Kiritimatiellales</taxon>
        <taxon>Pontiellaceae</taxon>
        <taxon>Pontiella</taxon>
    </lineage>
</organism>
<evidence type="ECO:0000313" key="11">
    <source>
        <dbReference type="Proteomes" id="UP000346198"/>
    </source>
</evidence>
<comment type="subcellular location">
    <subcellularLocation>
        <location evidence="1">Cell membrane</location>
        <topology evidence="1">Multi-pass membrane protein</topology>
    </subcellularLocation>
</comment>
<feature type="transmembrane region" description="Helical" evidence="8">
    <location>
        <begin position="343"/>
        <end position="367"/>
    </location>
</feature>
<dbReference type="GO" id="GO:0016763">
    <property type="term" value="F:pentosyltransferase activity"/>
    <property type="evidence" value="ECO:0007669"/>
    <property type="project" value="TreeGrafter"/>
</dbReference>
<dbReference type="PANTHER" id="PTHR33908">
    <property type="entry name" value="MANNOSYLTRANSFERASE YKCB-RELATED"/>
    <property type="match status" value="1"/>
</dbReference>
<evidence type="ECO:0000256" key="2">
    <source>
        <dbReference type="ARBA" id="ARBA00022475"/>
    </source>
</evidence>
<gene>
    <name evidence="10" type="ORF">SCARR_00324</name>
</gene>
<evidence type="ECO:0000259" key="9">
    <source>
        <dbReference type="Pfam" id="PF13231"/>
    </source>
</evidence>
<feature type="transmembrane region" description="Helical" evidence="8">
    <location>
        <begin position="7"/>
        <end position="27"/>
    </location>
</feature>
<protein>
    <recommendedName>
        <fullName evidence="9">Glycosyltransferase RgtA/B/C/D-like domain-containing protein</fullName>
    </recommendedName>
</protein>
<dbReference type="EMBL" id="CAAHFH010000001">
    <property type="protein sequence ID" value="VGO18272.1"/>
    <property type="molecule type" value="Genomic_DNA"/>
</dbReference>
<evidence type="ECO:0000313" key="10">
    <source>
        <dbReference type="EMBL" id="VGO18272.1"/>
    </source>
</evidence>
<feature type="transmembrane region" description="Helical" evidence="8">
    <location>
        <begin position="135"/>
        <end position="154"/>
    </location>
</feature>
<keyword evidence="6 8" id="KW-1133">Transmembrane helix</keyword>
<evidence type="ECO:0000256" key="7">
    <source>
        <dbReference type="ARBA" id="ARBA00023136"/>
    </source>
</evidence>
<dbReference type="InterPro" id="IPR038731">
    <property type="entry name" value="RgtA/B/C-like"/>
</dbReference>
<dbReference type="AlphaFoldDB" id="A0A6C2UDJ0"/>
<feature type="transmembrane region" description="Helical" evidence="8">
    <location>
        <begin position="270"/>
        <end position="287"/>
    </location>
</feature>
<keyword evidence="3" id="KW-0328">Glycosyltransferase</keyword>
<evidence type="ECO:0000256" key="4">
    <source>
        <dbReference type="ARBA" id="ARBA00022679"/>
    </source>
</evidence>
<feature type="transmembrane region" description="Helical" evidence="8">
    <location>
        <begin position="166"/>
        <end position="191"/>
    </location>
</feature>
<feature type="domain" description="Glycosyltransferase RgtA/B/C/D-like" evidence="9">
    <location>
        <begin position="64"/>
        <end position="204"/>
    </location>
</feature>
<keyword evidence="7 8" id="KW-0472">Membrane</keyword>
<evidence type="ECO:0000256" key="8">
    <source>
        <dbReference type="SAM" id="Phobius"/>
    </source>
</evidence>
<evidence type="ECO:0000256" key="3">
    <source>
        <dbReference type="ARBA" id="ARBA00022676"/>
    </source>
</evidence>
<reference evidence="10 11" key="1">
    <citation type="submission" date="2019-04" db="EMBL/GenBank/DDBJ databases">
        <authorList>
            <person name="Van Vliet M D."/>
        </authorList>
    </citation>
    <scope>NUCLEOTIDE SEQUENCE [LARGE SCALE GENOMIC DNA]</scope>
    <source>
        <strain evidence="10 11">F21</strain>
    </source>
</reference>